<reference evidence="3" key="1">
    <citation type="submission" date="2021-01" db="EMBL/GenBank/DDBJ databases">
        <title>Whole genome shotgun sequence of Planobispora rosea NBRC 15558.</title>
        <authorList>
            <person name="Komaki H."/>
            <person name="Tamura T."/>
        </authorList>
    </citation>
    <scope>NUCLEOTIDE SEQUENCE</scope>
    <source>
        <strain evidence="3">NBRC 15558</strain>
    </source>
</reference>
<evidence type="ECO:0000313" key="3">
    <source>
        <dbReference type="EMBL" id="GIH87245.1"/>
    </source>
</evidence>
<proteinExistence type="predicted"/>
<sequence>MRLFICAAALATASVAATGCGVTTGKPVAQAPAGPAGGTVQAGPSGESTIRAGRTESDPAGTARAEEANPAGTARAGETPAETPVEVSPAQHRILLDQCRYADTPALRERCRSAAENDYRTGEENPSLDCRTYSGVSVCGVLPLSERERKCAETAAAGGLPSRRAEVECYVSP</sequence>
<feature type="signal peptide" evidence="2">
    <location>
        <begin position="1"/>
        <end position="16"/>
    </location>
</feature>
<comment type="caution">
    <text evidence="3">The sequence shown here is derived from an EMBL/GenBank/DDBJ whole genome shotgun (WGS) entry which is preliminary data.</text>
</comment>
<name>A0A8J3WFC3_PLARO</name>
<dbReference type="PROSITE" id="PS51257">
    <property type="entry name" value="PROKAR_LIPOPROTEIN"/>
    <property type="match status" value="1"/>
</dbReference>
<feature type="region of interest" description="Disordered" evidence="1">
    <location>
        <begin position="29"/>
        <end position="88"/>
    </location>
</feature>
<dbReference type="Proteomes" id="UP000655044">
    <property type="component" value="Unassembled WGS sequence"/>
</dbReference>
<gene>
    <name evidence="3" type="ORF">Pro02_56530</name>
</gene>
<feature type="chain" id="PRO_5039615698" description="Secreted protein" evidence="2">
    <location>
        <begin position="17"/>
        <end position="173"/>
    </location>
</feature>
<protein>
    <recommendedName>
        <fullName evidence="5">Secreted protein</fullName>
    </recommendedName>
</protein>
<evidence type="ECO:0008006" key="5">
    <source>
        <dbReference type="Google" id="ProtNLM"/>
    </source>
</evidence>
<dbReference type="EMBL" id="BOOI01000057">
    <property type="protein sequence ID" value="GIH87245.1"/>
    <property type="molecule type" value="Genomic_DNA"/>
</dbReference>
<organism evidence="3 4">
    <name type="scientific">Planobispora rosea</name>
    <dbReference type="NCBI Taxonomy" id="35762"/>
    <lineage>
        <taxon>Bacteria</taxon>
        <taxon>Bacillati</taxon>
        <taxon>Actinomycetota</taxon>
        <taxon>Actinomycetes</taxon>
        <taxon>Streptosporangiales</taxon>
        <taxon>Streptosporangiaceae</taxon>
        <taxon>Planobispora</taxon>
    </lineage>
</organism>
<evidence type="ECO:0000313" key="4">
    <source>
        <dbReference type="Proteomes" id="UP000655044"/>
    </source>
</evidence>
<dbReference type="RefSeq" id="WP_229803634.1">
    <property type="nucleotide sequence ID" value="NZ_BMQP01000038.1"/>
</dbReference>
<keyword evidence="2" id="KW-0732">Signal</keyword>
<evidence type="ECO:0000256" key="1">
    <source>
        <dbReference type="SAM" id="MobiDB-lite"/>
    </source>
</evidence>
<dbReference type="AlphaFoldDB" id="A0A8J3WFC3"/>
<feature type="compositionally biased region" description="Low complexity" evidence="1">
    <location>
        <begin position="29"/>
        <end position="44"/>
    </location>
</feature>
<evidence type="ECO:0000256" key="2">
    <source>
        <dbReference type="SAM" id="SignalP"/>
    </source>
</evidence>
<accession>A0A8J3WFC3</accession>
<keyword evidence="4" id="KW-1185">Reference proteome</keyword>